<gene>
    <name evidence="1" type="ORF">NCAST_13_01310</name>
</gene>
<reference evidence="1 2" key="1">
    <citation type="journal article" date="2014" name="BMC Genomics">
        <title>Genome based analysis of type-I polyketide synthase and nonribosomal peptide synthetase gene clusters in seven strains of five representative Nocardia species.</title>
        <authorList>
            <person name="Komaki H."/>
            <person name="Ichikawa N."/>
            <person name="Hosoyama A."/>
            <person name="Takahashi-Nakaguchi A."/>
            <person name="Matsuzawa T."/>
            <person name="Suzuki K."/>
            <person name="Fujita N."/>
            <person name="Gonoi T."/>
        </authorList>
    </citation>
    <scope>NUCLEOTIDE SEQUENCE [LARGE SCALE GENOMIC DNA]</scope>
    <source>
        <strain evidence="1 2">NBRC 15531</strain>
    </source>
</reference>
<dbReference type="AlphaFoldDB" id="U5E8U2"/>
<protein>
    <submittedName>
        <fullName evidence="1">Uncharacterized protein</fullName>
    </submittedName>
</protein>
<organism evidence="1 2">
    <name type="scientific">Nocardia asteroides NBRC 15531</name>
    <dbReference type="NCBI Taxonomy" id="1110697"/>
    <lineage>
        <taxon>Bacteria</taxon>
        <taxon>Bacillati</taxon>
        <taxon>Actinomycetota</taxon>
        <taxon>Actinomycetes</taxon>
        <taxon>Mycobacteriales</taxon>
        <taxon>Nocardiaceae</taxon>
        <taxon>Nocardia</taxon>
    </lineage>
</organism>
<dbReference type="EMBL" id="BAFO02000013">
    <property type="protein sequence ID" value="GAD82856.1"/>
    <property type="molecule type" value="Genomic_DNA"/>
</dbReference>
<dbReference type="Proteomes" id="UP000017048">
    <property type="component" value="Unassembled WGS sequence"/>
</dbReference>
<comment type="caution">
    <text evidence="1">The sequence shown here is derived from an EMBL/GenBank/DDBJ whole genome shotgun (WGS) entry which is preliminary data.</text>
</comment>
<evidence type="ECO:0000313" key="1">
    <source>
        <dbReference type="EMBL" id="GAD82856.1"/>
    </source>
</evidence>
<sequence length="113" mass="12072">MPGTTIHYRPAQLRPRCTAPHSTSTRIPTCAHASGTCAYTYASEWSCSYAGTHASASTRIPACAHARGAWAGEWSCALACTRTQPRVSASEWSCAYAGTWSCTFAAGVLLRVR</sequence>
<keyword evidence="2" id="KW-1185">Reference proteome</keyword>
<evidence type="ECO:0000313" key="2">
    <source>
        <dbReference type="Proteomes" id="UP000017048"/>
    </source>
</evidence>
<proteinExistence type="predicted"/>
<accession>U5E8U2</accession>
<name>U5E8U2_NOCAS</name>